<comment type="caution">
    <text evidence="1">The sequence shown here is derived from an EMBL/GenBank/DDBJ whole genome shotgun (WGS) entry which is preliminary data.</text>
</comment>
<accession>A0A9D5CBA0</accession>
<protein>
    <submittedName>
        <fullName evidence="1">Uncharacterized protein</fullName>
    </submittedName>
</protein>
<organism evidence="1 2">
    <name type="scientific">Dioscorea zingiberensis</name>
    <dbReference type="NCBI Taxonomy" id="325984"/>
    <lineage>
        <taxon>Eukaryota</taxon>
        <taxon>Viridiplantae</taxon>
        <taxon>Streptophyta</taxon>
        <taxon>Embryophyta</taxon>
        <taxon>Tracheophyta</taxon>
        <taxon>Spermatophyta</taxon>
        <taxon>Magnoliopsida</taxon>
        <taxon>Liliopsida</taxon>
        <taxon>Dioscoreales</taxon>
        <taxon>Dioscoreaceae</taxon>
        <taxon>Dioscorea</taxon>
    </lineage>
</organism>
<name>A0A9D5CBA0_9LILI</name>
<reference evidence="1" key="2">
    <citation type="journal article" date="2022" name="Hortic Res">
        <title>The genome of Dioscorea zingiberensis sheds light on the biosynthesis, origin and evolution of the medicinally important diosgenin saponins.</title>
        <authorList>
            <person name="Li Y."/>
            <person name="Tan C."/>
            <person name="Li Z."/>
            <person name="Guo J."/>
            <person name="Li S."/>
            <person name="Chen X."/>
            <person name="Wang C."/>
            <person name="Dai X."/>
            <person name="Yang H."/>
            <person name="Song W."/>
            <person name="Hou L."/>
            <person name="Xu J."/>
            <person name="Tong Z."/>
            <person name="Xu A."/>
            <person name="Yuan X."/>
            <person name="Wang W."/>
            <person name="Yang Q."/>
            <person name="Chen L."/>
            <person name="Sun Z."/>
            <person name="Wang K."/>
            <person name="Pan B."/>
            <person name="Chen J."/>
            <person name="Bao Y."/>
            <person name="Liu F."/>
            <person name="Qi X."/>
            <person name="Gang D.R."/>
            <person name="Wen J."/>
            <person name="Li J."/>
        </authorList>
    </citation>
    <scope>NUCLEOTIDE SEQUENCE</scope>
    <source>
        <strain evidence="1">Dzin_1.0</strain>
    </source>
</reference>
<dbReference type="AlphaFoldDB" id="A0A9D5CBA0"/>
<dbReference type="GO" id="GO:0045037">
    <property type="term" value="P:protein import into chloroplast stroma"/>
    <property type="evidence" value="ECO:0007669"/>
    <property type="project" value="TreeGrafter"/>
</dbReference>
<dbReference type="OrthoDB" id="1744672at2759"/>
<dbReference type="InterPro" id="IPR031610">
    <property type="entry name" value="TIC110"/>
</dbReference>
<dbReference type="GO" id="GO:0061927">
    <property type="term" value="C:TOC-TIC supercomplex I"/>
    <property type="evidence" value="ECO:0007669"/>
    <property type="project" value="TreeGrafter"/>
</dbReference>
<gene>
    <name evidence="1" type="ORF">J5N97_022895</name>
</gene>
<proteinExistence type="predicted"/>
<dbReference type="PANTHER" id="PTHR34935">
    <property type="entry name" value="PROTEIN TIC110, CHLOROPLASTIC"/>
    <property type="match status" value="1"/>
</dbReference>
<evidence type="ECO:0000313" key="1">
    <source>
        <dbReference type="EMBL" id="KAJ0970018.1"/>
    </source>
</evidence>
<dbReference type="PANTHER" id="PTHR34935:SF3">
    <property type="entry name" value="PROTEIN TIC110, CHLOROPLASTIC"/>
    <property type="match status" value="1"/>
</dbReference>
<dbReference type="Proteomes" id="UP001085076">
    <property type="component" value="Miscellaneous, Linkage group lg06"/>
</dbReference>
<dbReference type="EMBL" id="JAGGNH010000006">
    <property type="protein sequence ID" value="KAJ0970018.1"/>
    <property type="molecule type" value="Genomic_DNA"/>
</dbReference>
<dbReference type="Pfam" id="PF16940">
    <property type="entry name" value="Tic110"/>
    <property type="match status" value="1"/>
</dbReference>
<keyword evidence="2" id="KW-1185">Reference proteome</keyword>
<reference evidence="1" key="1">
    <citation type="submission" date="2021-03" db="EMBL/GenBank/DDBJ databases">
        <authorList>
            <person name="Li Z."/>
            <person name="Yang C."/>
        </authorList>
    </citation>
    <scope>NUCLEOTIDE SEQUENCE</scope>
    <source>
        <strain evidence="1">Dzin_1.0</strain>
        <tissue evidence="1">Leaf</tissue>
    </source>
</reference>
<evidence type="ECO:0000313" key="2">
    <source>
        <dbReference type="Proteomes" id="UP001085076"/>
    </source>
</evidence>
<sequence length="291" mass="32242">MGSTEERTVVDINEGSGSFGSLVEQDFYGNGDAHRVVGRNESEFFVIGSKRKKPTSDSPHVGKNSADPTIEALERLVELSDRRSKIVEQADSDENFLYKLCMDKLTALPGITAKEILSEARRSNNWKSVFSFSVSHLWSCRYGSKSVASGVPLKVSDNNGECSTLVGLNQLKNIFGLGNREAKAIMVDITSKVYRRRLSQAFSGGELDAAPSKASFLQNICDALHFDPHKASEIHEGTRIYRQKLQQCVAKGELNEEDVSSLLRLRVLLCIPQQVVEVSFHLIFVAGCLRR</sequence>